<dbReference type="EMBL" id="JAQNDO010000001">
    <property type="protein sequence ID" value="MDC0746132.1"/>
    <property type="molecule type" value="Genomic_DNA"/>
</dbReference>
<accession>A0ABT5EWE5</accession>
<proteinExistence type="predicted"/>
<gene>
    <name evidence="1" type="ORF">POL67_32695</name>
</gene>
<comment type="caution">
    <text evidence="1">The sequence shown here is derived from an EMBL/GenBank/DDBJ whole genome shotgun (WGS) entry which is preliminary data.</text>
</comment>
<reference evidence="1 2" key="1">
    <citation type="submission" date="2022-11" db="EMBL/GenBank/DDBJ databases">
        <title>Minimal conservation of predation-associated metabolite biosynthetic gene clusters underscores biosynthetic potential of Myxococcota including descriptions for ten novel species: Archangium lansinium sp. nov., Myxococcus landrumus sp. nov., Nannocystis bai.</title>
        <authorList>
            <person name="Ahearne A."/>
            <person name="Stevens C."/>
            <person name="Dowd S."/>
        </authorList>
    </citation>
    <scope>NUCLEOTIDE SEQUENCE [LARGE SCALE GENOMIC DNA]</scope>
    <source>
        <strain evidence="1 2">RJM3</strain>
    </source>
</reference>
<name>A0ABT5EWE5_9BACT</name>
<dbReference type="RefSeq" id="WP_271924342.1">
    <property type="nucleotide sequence ID" value="NZ_JAQNDO010000001.1"/>
</dbReference>
<sequence length="63" mass="7481">MQRIEQLARAPVRTIWFQDGGSGHNRQEPRLTHRKPHHLFWYENYIQTKDAEEVGVSCPCNTF</sequence>
<keyword evidence="2" id="KW-1185">Reference proteome</keyword>
<evidence type="ECO:0000313" key="1">
    <source>
        <dbReference type="EMBL" id="MDC0746132.1"/>
    </source>
</evidence>
<evidence type="ECO:0000313" key="2">
    <source>
        <dbReference type="Proteomes" id="UP001221411"/>
    </source>
</evidence>
<organism evidence="1 2">
    <name type="scientific">Polyangium mundeleinium</name>
    <dbReference type="NCBI Taxonomy" id="2995306"/>
    <lineage>
        <taxon>Bacteria</taxon>
        <taxon>Pseudomonadati</taxon>
        <taxon>Myxococcota</taxon>
        <taxon>Polyangia</taxon>
        <taxon>Polyangiales</taxon>
        <taxon>Polyangiaceae</taxon>
        <taxon>Polyangium</taxon>
    </lineage>
</organism>
<dbReference type="Proteomes" id="UP001221411">
    <property type="component" value="Unassembled WGS sequence"/>
</dbReference>
<protein>
    <submittedName>
        <fullName evidence="1">Uncharacterized protein</fullName>
    </submittedName>
</protein>